<dbReference type="PANTHER" id="PTHR30502:SF0">
    <property type="entry name" value="PHOSPHOENOLPYRUVATE CARBOXYLASE FAMILY PROTEIN"/>
    <property type="match status" value="1"/>
</dbReference>
<dbReference type="Proteomes" id="UP000036959">
    <property type="component" value="Unassembled WGS sequence"/>
</dbReference>
<comment type="caution">
    <text evidence="5">The sequence shown here is derived from an EMBL/GenBank/DDBJ whole genome shotgun (WGS) entry which is preliminary data.</text>
</comment>
<evidence type="ECO:0000256" key="3">
    <source>
        <dbReference type="ARBA" id="ARBA00023239"/>
    </source>
</evidence>
<evidence type="ECO:0000256" key="2">
    <source>
        <dbReference type="ARBA" id="ARBA00022723"/>
    </source>
</evidence>
<dbReference type="GO" id="GO:0005737">
    <property type="term" value="C:cytoplasm"/>
    <property type="evidence" value="ECO:0007669"/>
    <property type="project" value="TreeGrafter"/>
</dbReference>
<organism evidence="5 6">
    <name type="scientific">Candidatus Burkholderia verschuerenii</name>
    <dbReference type="NCBI Taxonomy" id="242163"/>
    <lineage>
        <taxon>Bacteria</taxon>
        <taxon>Pseudomonadati</taxon>
        <taxon>Pseudomonadota</taxon>
        <taxon>Betaproteobacteria</taxon>
        <taxon>Burkholderiales</taxon>
        <taxon>Burkholderiaceae</taxon>
        <taxon>Burkholderia</taxon>
    </lineage>
</organism>
<keyword evidence="3 5" id="KW-0456">Lyase</keyword>
<dbReference type="PATRIC" id="fig|242163.4.peg.3005"/>
<dbReference type="Pfam" id="PF03328">
    <property type="entry name" value="HpcH_HpaI"/>
    <property type="match status" value="1"/>
</dbReference>
<protein>
    <submittedName>
        <fullName evidence="5">2-dehydro-3-deoxyglucarate aldolase</fullName>
        <ecNumber evidence="5">4.1.2.20</ecNumber>
    </submittedName>
</protein>
<evidence type="ECO:0000313" key="5">
    <source>
        <dbReference type="EMBL" id="KND57861.1"/>
    </source>
</evidence>
<dbReference type="Gene3D" id="3.20.20.60">
    <property type="entry name" value="Phosphoenolpyruvate-binding domains"/>
    <property type="match status" value="1"/>
</dbReference>
<keyword evidence="6" id="KW-1185">Reference proteome</keyword>
<keyword evidence="2" id="KW-0479">Metal-binding</keyword>
<dbReference type="InterPro" id="IPR015813">
    <property type="entry name" value="Pyrv/PenolPyrv_kinase-like_dom"/>
</dbReference>
<dbReference type="AlphaFoldDB" id="A0A0L0M6E5"/>
<accession>A0A0L0M6E5</accession>
<evidence type="ECO:0000313" key="6">
    <source>
        <dbReference type="Proteomes" id="UP000036959"/>
    </source>
</evidence>
<evidence type="ECO:0000259" key="4">
    <source>
        <dbReference type="Pfam" id="PF03328"/>
    </source>
</evidence>
<proteinExistence type="inferred from homology"/>
<dbReference type="GO" id="GO:0046872">
    <property type="term" value="F:metal ion binding"/>
    <property type="evidence" value="ECO:0007669"/>
    <property type="project" value="UniProtKB-KW"/>
</dbReference>
<dbReference type="OrthoDB" id="86160at2"/>
<dbReference type="RefSeq" id="WP_050455583.1">
    <property type="nucleotide sequence ID" value="NZ_LFJJ01000214.1"/>
</dbReference>
<dbReference type="EC" id="4.1.2.20" evidence="5"/>
<sequence length="260" mass="27571">MSAFTNPLKQRLKEHGPLFGLWLSMCSPDAAEAHAHAGFDWLLIDMEHSPNDSREVAEQLRAIAAAHLPSEPIVRVPCSDGWLVKRVLDAGARTLMFPNVQSAEDAARIVRLTQYPSVDANDGLRGVAGAVRAAAYGARRDYVTTANAQIATIVQIESVEALDAVDAIAATPGVDCLFIGPADLAACLGHLGDGKHPDVQAAIDKIVAAAERAGIASGIFAMDSASAREYAKPGIKLVSIAADVMWLLRSTRQALQEARS</sequence>
<dbReference type="InterPro" id="IPR005000">
    <property type="entry name" value="Aldolase/citrate-lyase_domain"/>
</dbReference>
<name>A0A0L0M6E5_9BURK</name>
<dbReference type="PANTHER" id="PTHR30502">
    <property type="entry name" value="2-KETO-3-DEOXY-L-RHAMNONATE ALDOLASE"/>
    <property type="match status" value="1"/>
</dbReference>
<dbReference type="InterPro" id="IPR040442">
    <property type="entry name" value="Pyrv_kinase-like_dom_sf"/>
</dbReference>
<dbReference type="GO" id="GO:0008672">
    <property type="term" value="F:2-dehydro-3-deoxyglucarate aldolase activity"/>
    <property type="evidence" value="ECO:0007669"/>
    <property type="project" value="UniProtKB-EC"/>
</dbReference>
<reference evidence="6" key="1">
    <citation type="submission" date="2015-06" db="EMBL/GenBank/DDBJ databases">
        <title>Comparative genomics of Burkholderia leaf nodule symbionts.</title>
        <authorList>
            <person name="Carlier A."/>
            <person name="Eberl L."/>
            <person name="Pinto-Carbo M."/>
        </authorList>
    </citation>
    <scope>NUCLEOTIDE SEQUENCE [LARGE SCALE GENOMIC DNA]</scope>
    <source>
        <strain evidence="6">UZHbot4</strain>
    </source>
</reference>
<comment type="similarity">
    <text evidence="1">Belongs to the HpcH/HpaI aldolase family.</text>
</comment>
<dbReference type="InterPro" id="IPR050251">
    <property type="entry name" value="HpcH-HpaI_aldolase"/>
</dbReference>
<evidence type="ECO:0000256" key="1">
    <source>
        <dbReference type="ARBA" id="ARBA00005568"/>
    </source>
</evidence>
<feature type="domain" description="HpcH/HpaI aldolase/citrate lyase" evidence="4">
    <location>
        <begin position="19"/>
        <end position="247"/>
    </location>
</feature>
<dbReference type="EMBL" id="LFJJ01000214">
    <property type="protein sequence ID" value="KND57861.1"/>
    <property type="molecule type" value="Genomic_DNA"/>
</dbReference>
<gene>
    <name evidence="5" type="ORF">BVER_05083</name>
</gene>
<dbReference type="SUPFAM" id="SSF51621">
    <property type="entry name" value="Phosphoenolpyruvate/pyruvate domain"/>
    <property type="match status" value="1"/>
</dbReference>